<comment type="caution">
    <text evidence="2">The sequence shown here is derived from an EMBL/GenBank/DDBJ whole genome shotgun (WGS) entry which is preliminary data.</text>
</comment>
<gene>
    <name evidence="2" type="ORF">UPYG_G00205820</name>
</gene>
<dbReference type="EMBL" id="JAGEUA010000006">
    <property type="protein sequence ID" value="KAL0973543.1"/>
    <property type="molecule type" value="Genomic_DNA"/>
</dbReference>
<evidence type="ECO:0000256" key="1">
    <source>
        <dbReference type="SAM" id="MobiDB-lite"/>
    </source>
</evidence>
<dbReference type="PANTHER" id="PTHR31751:SF7">
    <property type="entry name" value="THAP-TYPE DOMAIN-CONTAINING PROTEIN"/>
    <property type="match status" value="1"/>
</dbReference>
<protein>
    <submittedName>
        <fullName evidence="2">Uncharacterized protein</fullName>
    </submittedName>
</protein>
<keyword evidence="3" id="KW-1185">Reference proteome</keyword>
<dbReference type="PANTHER" id="PTHR31751">
    <property type="entry name" value="SI:CH211-108C17.2-RELATED-RELATED"/>
    <property type="match status" value="1"/>
</dbReference>
<feature type="region of interest" description="Disordered" evidence="1">
    <location>
        <begin position="417"/>
        <end position="445"/>
    </location>
</feature>
<name>A0ABD0WP50_UMBPY</name>
<dbReference type="Proteomes" id="UP001557470">
    <property type="component" value="Unassembled WGS sequence"/>
</dbReference>
<evidence type="ECO:0000313" key="3">
    <source>
        <dbReference type="Proteomes" id="UP001557470"/>
    </source>
</evidence>
<dbReference type="AlphaFoldDB" id="A0ABD0WP50"/>
<organism evidence="2 3">
    <name type="scientific">Umbra pygmaea</name>
    <name type="common">Eastern mudminnow</name>
    <dbReference type="NCBI Taxonomy" id="75934"/>
    <lineage>
        <taxon>Eukaryota</taxon>
        <taxon>Metazoa</taxon>
        <taxon>Chordata</taxon>
        <taxon>Craniata</taxon>
        <taxon>Vertebrata</taxon>
        <taxon>Euteleostomi</taxon>
        <taxon>Actinopterygii</taxon>
        <taxon>Neopterygii</taxon>
        <taxon>Teleostei</taxon>
        <taxon>Protacanthopterygii</taxon>
        <taxon>Esociformes</taxon>
        <taxon>Umbridae</taxon>
        <taxon>Umbra</taxon>
    </lineage>
</organism>
<proteinExistence type="predicted"/>
<accession>A0ABD0WP50</accession>
<sequence>MPDRCKVLCDDDLIGHHAYIAYEDCLKSLVTFMTLPVDKCVHWNTQTSKECRALPPFDIKVNRRGTACIIEWVCPTGHTMIQDHYCIDTIKQFWQEKRAEIIQRLSSKDGVVALADGRMDSPGHCAQYCTYTTMDNDTKEIISIVTVDKRETMRNSVIMEKEAFIRTVDQLLTEVNLKEICTDAHVQISALMNQDRGKYKDTGIRHTLDMWHGAKGLAKRINAAGQQSGQGILLLWSKDIVNHFWWCCKQAETYKQFLELWCGILHVSNEHVWALGKCQHDCLVEGRSKAWIEQRSSAHSALSDIIYSKRWLKDIPKYLNFRSTSDLESFQNQILMYAGKRFAFSPPVYEARTILAALDYNHHRDRPAKERADGTKMYRRLYKKKSRSWSVYAVKKEKTYDYIPDLQRKILEKRLSSGTGLKRTASHRPEDPQRLGNLPDVPPPSIQELVQTQVSRGRETV</sequence>
<evidence type="ECO:0000313" key="2">
    <source>
        <dbReference type="EMBL" id="KAL0973543.1"/>
    </source>
</evidence>
<reference evidence="2 3" key="1">
    <citation type="submission" date="2024-06" db="EMBL/GenBank/DDBJ databases">
        <authorList>
            <person name="Pan Q."/>
            <person name="Wen M."/>
            <person name="Jouanno E."/>
            <person name="Zahm M."/>
            <person name="Klopp C."/>
            <person name="Cabau C."/>
            <person name="Louis A."/>
            <person name="Berthelot C."/>
            <person name="Parey E."/>
            <person name="Roest Crollius H."/>
            <person name="Montfort J."/>
            <person name="Robinson-Rechavi M."/>
            <person name="Bouchez O."/>
            <person name="Lampietro C."/>
            <person name="Lopez Roques C."/>
            <person name="Donnadieu C."/>
            <person name="Postlethwait J."/>
            <person name="Bobe J."/>
            <person name="Verreycken H."/>
            <person name="Guiguen Y."/>
        </authorList>
    </citation>
    <scope>NUCLEOTIDE SEQUENCE [LARGE SCALE GENOMIC DNA]</scope>
    <source>
        <strain evidence="2">Up_M1</strain>
        <tissue evidence="2">Testis</tissue>
    </source>
</reference>